<keyword evidence="2" id="KW-1185">Reference proteome</keyword>
<organism evidence="1 2">
    <name type="scientific">Madurella fahalii</name>
    <dbReference type="NCBI Taxonomy" id="1157608"/>
    <lineage>
        <taxon>Eukaryota</taxon>
        <taxon>Fungi</taxon>
        <taxon>Dikarya</taxon>
        <taxon>Ascomycota</taxon>
        <taxon>Pezizomycotina</taxon>
        <taxon>Sordariomycetes</taxon>
        <taxon>Sordariomycetidae</taxon>
        <taxon>Sordariales</taxon>
        <taxon>Sordariales incertae sedis</taxon>
        <taxon>Madurella</taxon>
    </lineage>
</organism>
<gene>
    <name evidence="1" type="ORF">MFIFM68171_09715</name>
</gene>
<keyword evidence="1" id="KW-0695">RNA-directed DNA polymerase</keyword>
<dbReference type="GO" id="GO:0003964">
    <property type="term" value="F:RNA-directed DNA polymerase activity"/>
    <property type="evidence" value="ECO:0007669"/>
    <property type="project" value="UniProtKB-KW"/>
</dbReference>
<sequence>MKLFGGLIGWRANKQATVTTSTTEAELLSLAQATKEALFASRLIKELGVTLDSKQLNMWCDNKQTIRLINTEVATLQTRLRHVDIHNHWLRQAVERKQIRVDYTPTGDMLADGLTKALTAEMFKKFREQVGVVDLTDRIETRKLREMKEEDLDALEDLLSGGESDWMPS</sequence>
<evidence type="ECO:0000313" key="2">
    <source>
        <dbReference type="Proteomes" id="UP001628179"/>
    </source>
</evidence>
<dbReference type="CDD" id="cd09272">
    <property type="entry name" value="RNase_HI_RT_Ty1"/>
    <property type="match status" value="1"/>
</dbReference>
<keyword evidence="1" id="KW-0548">Nucleotidyltransferase</keyword>
<reference evidence="1 2" key="1">
    <citation type="submission" date="2024-09" db="EMBL/GenBank/DDBJ databases">
        <title>Itraconazole resistance in Madurella fahalii resulting from another homologue of gene encoding cytochrome P450 14-alpha sterol demethylase (CYP51).</title>
        <authorList>
            <person name="Yoshioka I."/>
            <person name="Fahal A.H."/>
            <person name="Kaneko S."/>
            <person name="Yaguchi T."/>
        </authorList>
    </citation>
    <scope>NUCLEOTIDE SEQUENCE [LARGE SCALE GENOMIC DNA]</scope>
    <source>
        <strain evidence="1 2">IFM 68171</strain>
    </source>
</reference>
<dbReference type="RefSeq" id="XP_070921235.1">
    <property type="nucleotide sequence ID" value="XM_071065134.1"/>
</dbReference>
<name>A0ABQ0GP50_9PEZI</name>
<proteinExistence type="predicted"/>
<keyword evidence="1" id="KW-0808">Transferase</keyword>
<dbReference type="PANTHER" id="PTHR11439">
    <property type="entry name" value="GAG-POL-RELATED RETROTRANSPOSON"/>
    <property type="match status" value="1"/>
</dbReference>
<dbReference type="GeneID" id="98180457"/>
<accession>A0ABQ0GP50</accession>
<protein>
    <submittedName>
        <fullName evidence="1">Reverse transcriptase Ty1/copia-type domain-containing protein</fullName>
    </submittedName>
</protein>
<evidence type="ECO:0000313" key="1">
    <source>
        <dbReference type="EMBL" id="GAB1319505.1"/>
    </source>
</evidence>
<dbReference type="Proteomes" id="UP001628179">
    <property type="component" value="Unassembled WGS sequence"/>
</dbReference>
<dbReference type="EMBL" id="BAAFSV010000005">
    <property type="protein sequence ID" value="GAB1319505.1"/>
    <property type="molecule type" value="Genomic_DNA"/>
</dbReference>
<comment type="caution">
    <text evidence="1">The sequence shown here is derived from an EMBL/GenBank/DDBJ whole genome shotgun (WGS) entry which is preliminary data.</text>
</comment>